<keyword evidence="3" id="KW-1185">Reference proteome</keyword>
<evidence type="ECO:0000256" key="1">
    <source>
        <dbReference type="SAM" id="Phobius"/>
    </source>
</evidence>
<protein>
    <submittedName>
        <fullName evidence="2">Uncharacterized protein</fullName>
    </submittedName>
</protein>
<proteinExistence type="predicted"/>
<feature type="transmembrane region" description="Helical" evidence="1">
    <location>
        <begin position="40"/>
        <end position="59"/>
    </location>
</feature>
<evidence type="ECO:0000313" key="2">
    <source>
        <dbReference type="EMBL" id="MVZ96640.1"/>
    </source>
</evidence>
<sequence length="92" mass="9824">MKDIIFFAAGLAFTVALPTVITWTLAFFGIGGDGRRRKRVALSAVLGMSLVIIGNMTGGYSWQDLVGNCIAAGTLVFVLLVGLEVVFGWSRK</sequence>
<keyword evidence="1" id="KW-1133">Transmembrane helix</keyword>
<dbReference type="Proteomes" id="UP000471147">
    <property type="component" value="Unassembled WGS sequence"/>
</dbReference>
<accession>A0A6I4LWZ7</accession>
<dbReference type="RefSeq" id="WP_160352604.1">
    <property type="nucleotide sequence ID" value="NZ_SDWJ01000001.1"/>
</dbReference>
<organism evidence="2 3">
    <name type="scientific">Sphingorhabdus profundilacus</name>
    <dbReference type="NCBI Taxonomy" id="2509718"/>
    <lineage>
        <taxon>Bacteria</taxon>
        <taxon>Pseudomonadati</taxon>
        <taxon>Pseudomonadota</taxon>
        <taxon>Alphaproteobacteria</taxon>
        <taxon>Sphingomonadales</taxon>
        <taxon>Sphingomonadaceae</taxon>
        <taxon>Sphingorhabdus</taxon>
    </lineage>
</organism>
<reference evidence="2 3" key="1">
    <citation type="submission" date="2019-01" db="EMBL/GenBank/DDBJ databases">
        <title>Sphingorhabdus lacus sp.nov., isolated from an oligotrophic freshwater lake.</title>
        <authorList>
            <person name="Park M."/>
        </authorList>
    </citation>
    <scope>NUCLEOTIDE SEQUENCE [LARGE SCALE GENOMIC DNA]</scope>
    <source>
        <strain evidence="2 3">IMCC26285</strain>
    </source>
</reference>
<keyword evidence="1" id="KW-0812">Transmembrane</keyword>
<keyword evidence="1" id="KW-0472">Membrane</keyword>
<evidence type="ECO:0000313" key="3">
    <source>
        <dbReference type="Proteomes" id="UP000471147"/>
    </source>
</evidence>
<feature type="transmembrane region" description="Helical" evidence="1">
    <location>
        <begin position="65"/>
        <end position="89"/>
    </location>
</feature>
<dbReference type="AlphaFoldDB" id="A0A6I4LWZ7"/>
<feature type="transmembrane region" description="Helical" evidence="1">
    <location>
        <begin position="6"/>
        <end position="28"/>
    </location>
</feature>
<gene>
    <name evidence="2" type="ORF">EUU23_02835</name>
</gene>
<name>A0A6I4LWZ7_9SPHN</name>
<dbReference type="EMBL" id="SDWJ01000001">
    <property type="protein sequence ID" value="MVZ96640.1"/>
    <property type="molecule type" value="Genomic_DNA"/>
</dbReference>
<comment type="caution">
    <text evidence="2">The sequence shown here is derived from an EMBL/GenBank/DDBJ whole genome shotgun (WGS) entry which is preliminary data.</text>
</comment>